<organism evidence="11">
    <name type="scientific">Anopheles stephensi</name>
    <name type="common">Indo-Pakistan malaria mosquito</name>
    <dbReference type="NCBI Taxonomy" id="30069"/>
    <lineage>
        <taxon>Eukaryota</taxon>
        <taxon>Metazoa</taxon>
        <taxon>Ecdysozoa</taxon>
        <taxon>Arthropoda</taxon>
        <taxon>Hexapoda</taxon>
        <taxon>Insecta</taxon>
        <taxon>Pterygota</taxon>
        <taxon>Neoptera</taxon>
        <taxon>Endopterygota</taxon>
        <taxon>Diptera</taxon>
        <taxon>Nematocera</taxon>
        <taxon>Culicoidea</taxon>
        <taxon>Culicidae</taxon>
        <taxon>Anophelinae</taxon>
        <taxon>Anopheles</taxon>
    </lineage>
</organism>
<dbReference type="FunFam" id="1.10.530.10:FF:000024">
    <property type="entry name" value="C-type lysozyme"/>
    <property type="match status" value="1"/>
</dbReference>
<dbReference type="SMR" id="Q86M91"/>
<dbReference type="GeneID" id="118510589"/>
<accession>Q86M91</accession>
<dbReference type="PROSITE" id="PS51348">
    <property type="entry name" value="GLYCOSYL_HYDROL_F22_2"/>
    <property type="match status" value="1"/>
</dbReference>
<evidence type="ECO:0000259" key="10">
    <source>
        <dbReference type="PROSITE" id="PS00128"/>
    </source>
</evidence>
<reference evidence="14" key="3">
    <citation type="journal article" date="2014" name="Genome Biol.">
        <title>Genome analysis of a major urban malaria vector mosquito, Anopheles stephensi.</title>
        <authorList>
            <person name="Jiang X."/>
            <person name="Peery A."/>
            <person name="Hall A.B."/>
            <person name="Sharma A."/>
            <person name="Chen X.G."/>
            <person name="Waterhouse R.M."/>
            <person name="Komissarov A."/>
            <person name="Riehle M.M."/>
            <person name="Shouche Y."/>
            <person name="Sharakhova M.V."/>
            <person name="Lawson D."/>
            <person name="Pakpour N."/>
            <person name="Arensburger P."/>
            <person name="Davidson V.L."/>
            <person name="Eiglmeier K."/>
            <person name="Emrich S."/>
            <person name="George P."/>
            <person name="Kennedy R.C."/>
            <person name="Mane S.P."/>
            <person name="Maslen G."/>
            <person name="Oringanje C."/>
            <person name="Qi Y."/>
            <person name="Settlage R."/>
            <person name="Tojo M."/>
            <person name="Tubio J.M."/>
            <person name="Unger M.F."/>
            <person name="Wang B."/>
            <person name="Vernick K.D."/>
            <person name="Ribeiro J.M."/>
            <person name="James A.A."/>
            <person name="Michel K."/>
            <person name="Riehle M.A."/>
            <person name="Luckhart S."/>
            <person name="Sharakhov I.V."/>
            <person name="Tu Z."/>
        </authorList>
    </citation>
    <scope>NUCLEOTIDE SEQUENCE [LARGE SCALE GENOMIC DNA]</scope>
    <source>
        <strain evidence="14">Indian</strain>
    </source>
</reference>
<feature type="domain" description="Glycosyl hydrolases family 22 (GH22)" evidence="10">
    <location>
        <begin position="91"/>
        <end position="109"/>
    </location>
</feature>
<keyword evidence="6" id="KW-1015">Disulfide bond</keyword>
<proteinExistence type="evidence at transcript level"/>
<evidence type="ECO:0000256" key="1">
    <source>
        <dbReference type="ARBA" id="ARBA00012732"/>
    </source>
</evidence>
<dbReference type="InterPro" id="IPR023346">
    <property type="entry name" value="Lysozyme-like_dom_sf"/>
</dbReference>
<evidence type="ECO:0000256" key="3">
    <source>
        <dbReference type="ARBA" id="ARBA00022638"/>
    </source>
</evidence>
<dbReference type="GO" id="GO:0003796">
    <property type="term" value="F:lysozyme activity"/>
    <property type="evidence" value="ECO:0007669"/>
    <property type="project" value="UniProtKB-EC"/>
</dbReference>
<dbReference type="Proteomes" id="UP000076408">
    <property type="component" value="Unassembled WGS sequence"/>
</dbReference>
<dbReference type="CAZy" id="GH22">
    <property type="family name" value="Glycoside Hydrolase Family 22"/>
</dbReference>
<keyword evidence="7 11" id="KW-0326">Glycosidase</keyword>
<comment type="similarity">
    <text evidence="8">Belongs to the glycosyl hydrolase 22 family.</text>
</comment>
<dbReference type="AlphaFoldDB" id="Q86M91"/>
<reference evidence="11" key="1">
    <citation type="journal article" date="2003" name="Insect Biochem. Mol. Biol.">
        <title>Exploring the salivary gland transcriptome and proteome of the Anopheles stephensi mosquito.</title>
        <authorList>
            <person name="Valenzuela J.G."/>
            <person name="Francischetti I.M."/>
            <person name="Pham V.M."/>
            <person name="Garfield M.K."/>
            <person name="Ribeiro J.M."/>
        </authorList>
    </citation>
    <scope>NUCLEOTIDE SEQUENCE</scope>
</reference>
<dbReference type="VEuPathDB" id="VectorBase:ASTEI20_044859"/>
<dbReference type="PROSITE" id="PS00128">
    <property type="entry name" value="GLYCOSYL_HYDROL_F22_1"/>
    <property type="match status" value="1"/>
</dbReference>
<evidence type="ECO:0000256" key="8">
    <source>
        <dbReference type="RuleBase" id="RU004440"/>
    </source>
</evidence>
<dbReference type="Pfam" id="PF00062">
    <property type="entry name" value="Lys"/>
    <property type="match status" value="1"/>
</dbReference>
<dbReference type="InterPro" id="IPR019799">
    <property type="entry name" value="Glyco_hydro_22_CS"/>
</dbReference>
<evidence type="ECO:0000256" key="7">
    <source>
        <dbReference type="ARBA" id="ARBA00023295"/>
    </source>
</evidence>
<dbReference type="PROSITE" id="PS51257">
    <property type="entry name" value="PROKAR_LIPOPROTEIN"/>
    <property type="match status" value="1"/>
</dbReference>
<keyword evidence="14" id="KW-1185">Reference proteome</keyword>
<dbReference type="EMBL" id="AY226458">
    <property type="protein sequence ID" value="AAO74844.1"/>
    <property type="molecule type" value="mRNA"/>
</dbReference>
<feature type="chain" id="PRO_5014588804" description="lysozyme" evidence="9">
    <location>
        <begin position="22"/>
        <end position="141"/>
    </location>
</feature>
<keyword evidence="2" id="KW-0929">Antimicrobial</keyword>
<evidence type="ECO:0000313" key="14">
    <source>
        <dbReference type="Proteomes" id="UP000076408"/>
    </source>
</evidence>
<evidence type="ECO:0000256" key="5">
    <source>
        <dbReference type="ARBA" id="ARBA00022801"/>
    </source>
</evidence>
<keyword evidence="5 11" id="KW-0378">Hydrolase</keyword>
<dbReference type="PRINTS" id="PR00135">
    <property type="entry name" value="LYZLACT"/>
</dbReference>
<dbReference type="CDD" id="cd16899">
    <property type="entry name" value="LYZ_C_invert"/>
    <property type="match status" value="1"/>
</dbReference>
<dbReference type="PANTHER" id="PTHR11407:SF36">
    <property type="entry name" value="GEO02684P1-RELATED"/>
    <property type="match status" value="1"/>
</dbReference>
<keyword evidence="4 9" id="KW-0732">Signal</keyword>
<feature type="signal peptide" evidence="9">
    <location>
        <begin position="1"/>
        <end position="21"/>
    </location>
</feature>
<evidence type="ECO:0000256" key="2">
    <source>
        <dbReference type="ARBA" id="ARBA00022529"/>
    </source>
</evidence>
<dbReference type="PANTHER" id="PTHR11407">
    <property type="entry name" value="LYSOZYME C"/>
    <property type="match status" value="1"/>
</dbReference>
<reference evidence="12" key="2">
    <citation type="submission" date="2003-02" db="EMBL/GenBank/DDBJ databases">
        <title>The salivary lysozyme from the malaria vector, Anopheles stephensi.</title>
        <authorList>
            <person name="Isawa H."/>
            <person name="Orito Y."/>
            <person name="Chinzei Y."/>
            <person name="Yuda M."/>
        </authorList>
    </citation>
    <scope>NUCLEOTIDE SEQUENCE</scope>
</reference>
<evidence type="ECO:0000313" key="13">
    <source>
        <dbReference type="EnsemblMetazoa" id="ASTEI01309-PA"/>
    </source>
</evidence>
<evidence type="ECO:0000256" key="4">
    <source>
        <dbReference type="ARBA" id="ARBA00022729"/>
    </source>
</evidence>
<dbReference type="VEuPathDB" id="VectorBase:ASTEI01309"/>
<dbReference type="InterPro" id="IPR001916">
    <property type="entry name" value="Glyco_hydro_22"/>
</dbReference>
<evidence type="ECO:0000256" key="9">
    <source>
        <dbReference type="SAM" id="SignalP"/>
    </source>
</evidence>
<dbReference type="SMART" id="SM00263">
    <property type="entry name" value="LYZ1"/>
    <property type="match status" value="1"/>
</dbReference>
<dbReference type="Gene3D" id="1.10.530.10">
    <property type="match status" value="1"/>
</dbReference>
<dbReference type="GO" id="GO:0031640">
    <property type="term" value="P:killing of cells of another organism"/>
    <property type="evidence" value="ECO:0007669"/>
    <property type="project" value="UniProtKB-KW"/>
</dbReference>
<dbReference type="OMA" id="GCHIMCE"/>
<dbReference type="STRING" id="30069.Q86M91"/>
<dbReference type="InterPro" id="IPR000974">
    <property type="entry name" value="Glyco_hydro_22_lys"/>
</dbReference>
<evidence type="ECO:0000313" key="12">
    <source>
        <dbReference type="EMBL" id="BAC82382.1"/>
    </source>
</evidence>
<dbReference type="EMBL" id="AB104688">
    <property type="protein sequence ID" value="BAC82382.1"/>
    <property type="molecule type" value="mRNA"/>
</dbReference>
<protein>
    <recommendedName>
        <fullName evidence="1">lysozyme</fullName>
        <ecNumber evidence="1">3.2.1.17</ecNumber>
    </recommendedName>
</protein>
<sequence>MKVYATVLLAIVASCCALAGAKTFSKCDLAKALANNGIAKASLPDWICLVQHESAFSTSATNKNKNGSKDYGIFQINNKFWCDSSYGANDCKMACSNLLNDDITDDIKCAKMIFKRHGFNAWYGWKDHCKGKTLPSVSACF</sequence>
<keyword evidence="3" id="KW-0081">Bacteriolytic enzyme</keyword>
<dbReference type="VEuPathDB" id="VectorBase:ASTE005846"/>
<name>Q86M91_ANOST</name>
<dbReference type="GO" id="GO:0042742">
    <property type="term" value="P:defense response to bacterium"/>
    <property type="evidence" value="ECO:0007669"/>
    <property type="project" value="UniProtKB-KW"/>
</dbReference>
<dbReference type="OrthoDB" id="17373at2759"/>
<evidence type="ECO:0000313" key="11">
    <source>
        <dbReference type="EMBL" id="AAO74844.1"/>
    </source>
</evidence>
<dbReference type="EnsemblMetazoa" id="ASTEI01309-RA">
    <property type="protein sequence ID" value="ASTEI01309-PA"/>
    <property type="gene ID" value="ASTEI01309"/>
</dbReference>
<reference evidence="13" key="4">
    <citation type="submission" date="2020-05" db="UniProtKB">
        <authorList>
            <consortium name="EnsemblMetazoa"/>
        </authorList>
    </citation>
    <scope>IDENTIFICATION</scope>
    <source>
        <strain evidence="13">Indian</strain>
    </source>
</reference>
<dbReference type="RefSeq" id="XP_035908483.1">
    <property type="nucleotide sequence ID" value="XM_036052590.1"/>
</dbReference>
<dbReference type="EC" id="3.2.1.17" evidence="1"/>
<dbReference type="KEGG" id="aste:118510589"/>
<evidence type="ECO:0000256" key="6">
    <source>
        <dbReference type="ARBA" id="ARBA00023157"/>
    </source>
</evidence>
<dbReference type="SUPFAM" id="SSF53955">
    <property type="entry name" value="Lysozyme-like"/>
    <property type="match status" value="1"/>
</dbReference>
<dbReference type="PRINTS" id="PR00137">
    <property type="entry name" value="LYSOZYME"/>
</dbReference>